<sequence>MFLKLDEYRIGLVSFLILVTLTVVTGISVYVVMRNQAESILSKSLEASLKRNANLLNSQIAQAIDNTRKMVSRPPVIDNLIQINEIPDGIKSKAKLLQVAELFLAHNFSGISLYDAQGTEVVRAGHLLQRPALHIPINTQRNIFLLWDGHFILHALTDILDHQGRRIGTLMTEADLKLSTDSLANAISIGKTGEIALCGPSEESPQDMNCYLNSATFREFQRLHRVIDDRALPMSYALDGKTGIIFAKDYLKEKVIAAYTPVGQLGLGMVLKINQSELYGPITAPLKYIAALLAMLVIIGGLLLYWMMTPLVRQLFDSRRKLMDSAQVLQKENEKSLALLHNASDGIHILDVDGNIVEASDSFCDMLGYQRDELIGMNVSRWDAKLTDSELVAMLRHQFTEKERCLFETRHRRKDGVIFDVEVSSLPLLLDGKPVLFNSSRDISERKEKDNELRQSKKRLEELLENMSSGVAVYQAIQDGSDFVFTNINRASERMDNVRREDLIGKTLMEVFPGSEQMGLLGAFRRVWQSGKAEHFPVSFYQDERIFGWRENYIYKLDSGEIVAIYDDVTQRMQLQEELRNERDFMDAIVQSAGTLILVIDRNGSIVRFNRTAEEFTGYSFDEVKNKPFFWQKFILPEQQSKIKSVFDSALSGNIQARYENPWVAKNGEKRVFNWTNTLLFDDEGKMSFLIAIGADMTEHKQTESLIRMQSDALRSSFNGVAIADAADPELPLIYVNPAFEEISGYPASELLGRNCRFLQGEDRDQPELAEIRACLKEGRAGRATLRNYRKDGTLFWNRLHIMPILDKEGRITQFVGIVNDITERKHADDHLRLISGVFDHAEEGILITDKDGTILEANPACSRITGYDHEEILGKNPRMLRSDRQDPEFYDAMWLKVIEEGHWSGEVWNQRKNGEIYPERLTISAVKNDEGDTIRYIALFSDISNLKDQQQQLERMAHHDALTGLPNRTLLNDRLDMALAQTKRSEGRLAACFMDLDGFKPVNDTFGHEAGDLLLVEVAKRMLAISRATDTVSRLGGDEFVLIFQDISDETECRQMLSRVMDSIEQPFNIKGHDIRISASIGVAFYPDDDADGDNLLRHADQAMYVAKQSGRGRFYFFDEVKG</sequence>
<feature type="domain" description="PAS" evidence="2">
    <location>
        <begin position="726"/>
        <end position="779"/>
    </location>
</feature>
<dbReference type="InterPro" id="IPR000014">
    <property type="entry name" value="PAS"/>
</dbReference>
<dbReference type="EC" id="2.7.7.65" evidence="5"/>
<dbReference type="InterPro" id="IPR013656">
    <property type="entry name" value="PAS_4"/>
</dbReference>
<dbReference type="EMBL" id="MLJW01000605">
    <property type="protein sequence ID" value="OIQ84613.1"/>
    <property type="molecule type" value="Genomic_DNA"/>
</dbReference>
<feature type="domain" description="PAC" evidence="3">
    <location>
        <begin position="904"/>
        <end position="956"/>
    </location>
</feature>
<keyword evidence="1" id="KW-0812">Transmembrane</keyword>
<dbReference type="Pfam" id="PF00990">
    <property type="entry name" value="GGDEF"/>
    <property type="match status" value="1"/>
</dbReference>
<dbReference type="InterPro" id="IPR052155">
    <property type="entry name" value="Biofilm_reg_signaling"/>
</dbReference>
<dbReference type="InterPro" id="IPR043128">
    <property type="entry name" value="Rev_trsase/Diguanyl_cyclase"/>
</dbReference>
<dbReference type="PROSITE" id="PS50887">
    <property type="entry name" value="GGDEF"/>
    <property type="match status" value="1"/>
</dbReference>
<feature type="domain" description="PAC" evidence="3">
    <location>
        <begin position="782"/>
        <end position="834"/>
    </location>
</feature>
<feature type="domain" description="PAC" evidence="3">
    <location>
        <begin position="405"/>
        <end position="455"/>
    </location>
</feature>
<feature type="domain" description="GGDEF" evidence="4">
    <location>
        <begin position="988"/>
        <end position="1121"/>
    </location>
</feature>
<dbReference type="InterPro" id="IPR029787">
    <property type="entry name" value="Nucleotide_cyclase"/>
</dbReference>
<dbReference type="CDD" id="cd01949">
    <property type="entry name" value="GGDEF"/>
    <property type="match status" value="1"/>
</dbReference>
<dbReference type="InterPro" id="IPR001610">
    <property type="entry name" value="PAC"/>
</dbReference>
<dbReference type="GO" id="GO:0052621">
    <property type="term" value="F:diguanylate cyclase activity"/>
    <property type="evidence" value="ECO:0007669"/>
    <property type="project" value="UniProtKB-EC"/>
</dbReference>
<reference evidence="5" key="1">
    <citation type="submission" date="2016-10" db="EMBL/GenBank/DDBJ databases">
        <title>Sequence of Gallionella enrichment culture.</title>
        <authorList>
            <person name="Poehlein A."/>
            <person name="Muehling M."/>
            <person name="Daniel R."/>
        </authorList>
    </citation>
    <scope>NUCLEOTIDE SEQUENCE</scope>
</reference>
<dbReference type="NCBIfam" id="TIGR00254">
    <property type="entry name" value="GGDEF"/>
    <property type="match status" value="1"/>
</dbReference>
<keyword evidence="5" id="KW-0808">Transferase</keyword>
<dbReference type="SUPFAM" id="SSF55785">
    <property type="entry name" value="PYP-like sensor domain (PAS domain)"/>
    <property type="match status" value="5"/>
</dbReference>
<dbReference type="InterPro" id="IPR000160">
    <property type="entry name" value="GGDEF_dom"/>
</dbReference>
<dbReference type="SUPFAM" id="SSF55073">
    <property type="entry name" value="Nucleotide cyclase"/>
    <property type="match status" value="1"/>
</dbReference>
<protein>
    <submittedName>
        <fullName evidence="5">Putative diguanylate cyclase YegE</fullName>
        <ecNumber evidence="5">2.7.7.65</ecNumber>
    </submittedName>
</protein>
<dbReference type="NCBIfam" id="TIGR00229">
    <property type="entry name" value="sensory_box"/>
    <property type="match status" value="4"/>
</dbReference>
<dbReference type="CDD" id="cd00130">
    <property type="entry name" value="PAS"/>
    <property type="match status" value="4"/>
</dbReference>
<evidence type="ECO:0000259" key="3">
    <source>
        <dbReference type="PROSITE" id="PS50113"/>
    </source>
</evidence>
<dbReference type="InterPro" id="IPR035965">
    <property type="entry name" value="PAS-like_dom_sf"/>
</dbReference>
<dbReference type="Gene3D" id="3.30.70.270">
    <property type="match status" value="1"/>
</dbReference>
<dbReference type="PANTHER" id="PTHR44757">
    <property type="entry name" value="DIGUANYLATE CYCLASE DGCP"/>
    <property type="match status" value="1"/>
</dbReference>
<feature type="transmembrane region" description="Helical" evidence="1">
    <location>
        <begin position="12"/>
        <end position="33"/>
    </location>
</feature>
<dbReference type="SMART" id="SM00086">
    <property type="entry name" value="PAC"/>
    <property type="match status" value="4"/>
</dbReference>
<evidence type="ECO:0000313" key="5">
    <source>
        <dbReference type="EMBL" id="OIQ84613.1"/>
    </source>
</evidence>
<feature type="domain" description="PAS" evidence="2">
    <location>
        <begin position="582"/>
        <end position="654"/>
    </location>
</feature>
<dbReference type="Pfam" id="PF13426">
    <property type="entry name" value="PAS_9"/>
    <property type="match status" value="3"/>
</dbReference>
<dbReference type="SMART" id="SM00091">
    <property type="entry name" value="PAS"/>
    <property type="match status" value="5"/>
</dbReference>
<dbReference type="Pfam" id="PF08448">
    <property type="entry name" value="PAS_4"/>
    <property type="match status" value="2"/>
</dbReference>
<proteinExistence type="predicted"/>
<keyword evidence="1" id="KW-1133">Transmembrane helix</keyword>
<dbReference type="PROSITE" id="PS50113">
    <property type="entry name" value="PAC"/>
    <property type="match status" value="4"/>
</dbReference>
<evidence type="ECO:0000259" key="4">
    <source>
        <dbReference type="PROSITE" id="PS50887"/>
    </source>
</evidence>
<dbReference type="Gene3D" id="3.30.450.20">
    <property type="entry name" value="PAS domain"/>
    <property type="match status" value="5"/>
</dbReference>
<dbReference type="PROSITE" id="PS50112">
    <property type="entry name" value="PAS"/>
    <property type="match status" value="4"/>
</dbReference>
<dbReference type="AlphaFoldDB" id="A0A1J5R8Y6"/>
<organism evidence="5">
    <name type="scientific">mine drainage metagenome</name>
    <dbReference type="NCBI Taxonomy" id="410659"/>
    <lineage>
        <taxon>unclassified sequences</taxon>
        <taxon>metagenomes</taxon>
        <taxon>ecological metagenomes</taxon>
    </lineage>
</organism>
<dbReference type="PANTHER" id="PTHR44757:SF2">
    <property type="entry name" value="BIOFILM ARCHITECTURE MAINTENANCE PROTEIN MBAA"/>
    <property type="match status" value="1"/>
</dbReference>
<feature type="domain" description="PAC" evidence="3">
    <location>
        <begin position="653"/>
        <end position="709"/>
    </location>
</feature>
<gene>
    <name evidence="5" type="primary">yegE_37</name>
    <name evidence="5" type="ORF">GALL_335720</name>
</gene>
<dbReference type="FunFam" id="3.30.70.270:FF:000001">
    <property type="entry name" value="Diguanylate cyclase domain protein"/>
    <property type="match status" value="1"/>
</dbReference>
<feature type="transmembrane region" description="Helical" evidence="1">
    <location>
        <begin position="288"/>
        <end position="308"/>
    </location>
</feature>
<dbReference type="InterPro" id="IPR000700">
    <property type="entry name" value="PAS-assoc_C"/>
</dbReference>
<comment type="caution">
    <text evidence="5">The sequence shown here is derived from an EMBL/GenBank/DDBJ whole genome shotgun (WGS) entry which is preliminary data.</text>
</comment>
<evidence type="ECO:0000259" key="2">
    <source>
        <dbReference type="PROSITE" id="PS50112"/>
    </source>
</evidence>
<keyword evidence="1" id="KW-0472">Membrane</keyword>
<feature type="domain" description="PAS" evidence="2">
    <location>
        <begin position="831"/>
        <end position="877"/>
    </location>
</feature>
<keyword evidence="5" id="KW-0548">Nucleotidyltransferase</keyword>
<accession>A0A1J5R8Y6</accession>
<dbReference type="SMART" id="SM00267">
    <property type="entry name" value="GGDEF"/>
    <property type="match status" value="1"/>
</dbReference>
<name>A0A1J5R8Y6_9ZZZZ</name>
<evidence type="ECO:0000256" key="1">
    <source>
        <dbReference type="SAM" id="Phobius"/>
    </source>
</evidence>
<feature type="domain" description="PAS" evidence="2">
    <location>
        <begin position="332"/>
        <end position="378"/>
    </location>
</feature>